<proteinExistence type="predicted"/>
<keyword evidence="2" id="KW-1185">Reference proteome</keyword>
<dbReference type="InterPro" id="IPR051402">
    <property type="entry name" value="KPR-Related"/>
</dbReference>
<evidence type="ECO:0000313" key="2">
    <source>
        <dbReference type="Proteomes" id="UP001147782"/>
    </source>
</evidence>
<dbReference type="GeneID" id="81436631"/>
<protein>
    <submittedName>
        <fullName evidence="1">Uncharacterized protein</fullName>
    </submittedName>
</protein>
<dbReference type="AlphaFoldDB" id="A0A9W9SGC1"/>
<reference evidence="1" key="2">
    <citation type="journal article" date="2023" name="IMA Fungus">
        <title>Comparative genomic study of the Penicillium genus elucidates a diverse pangenome and 15 lateral gene transfer events.</title>
        <authorList>
            <person name="Petersen C."/>
            <person name="Sorensen T."/>
            <person name="Nielsen M.R."/>
            <person name="Sondergaard T.E."/>
            <person name="Sorensen J.L."/>
            <person name="Fitzpatrick D.A."/>
            <person name="Frisvad J.C."/>
            <person name="Nielsen K.L."/>
        </authorList>
    </citation>
    <scope>NUCLEOTIDE SEQUENCE</scope>
    <source>
        <strain evidence="1">IBT 29864</strain>
    </source>
</reference>
<dbReference type="EMBL" id="JAPZBS010000004">
    <property type="protein sequence ID" value="KAJ5377114.1"/>
    <property type="molecule type" value="Genomic_DNA"/>
</dbReference>
<accession>A0A9W9SGC1</accession>
<comment type="caution">
    <text evidence="1">The sequence shown here is derived from an EMBL/GenBank/DDBJ whole genome shotgun (WGS) entry which is preliminary data.</text>
</comment>
<organism evidence="1 2">
    <name type="scientific">Penicillium cataractarum</name>
    <dbReference type="NCBI Taxonomy" id="2100454"/>
    <lineage>
        <taxon>Eukaryota</taxon>
        <taxon>Fungi</taxon>
        <taxon>Dikarya</taxon>
        <taxon>Ascomycota</taxon>
        <taxon>Pezizomycotina</taxon>
        <taxon>Eurotiomycetes</taxon>
        <taxon>Eurotiomycetidae</taxon>
        <taxon>Eurotiales</taxon>
        <taxon>Aspergillaceae</taxon>
        <taxon>Penicillium</taxon>
    </lineage>
</organism>
<reference evidence="1" key="1">
    <citation type="submission" date="2022-11" db="EMBL/GenBank/DDBJ databases">
        <authorList>
            <person name="Petersen C."/>
        </authorList>
    </citation>
    <scope>NUCLEOTIDE SEQUENCE</scope>
    <source>
        <strain evidence="1">IBT 29864</strain>
    </source>
</reference>
<sequence>MDGRNPNLHGYITHAKNEYMQIGLFPSLVSPSATEGTRFFTFSPLLNAGGTKFTVLENMPLQCWEKFAWNAAWNSLAAATFLTSHDWLSSSPGAMPMTRKLMTCHGD</sequence>
<dbReference type="PANTHER" id="PTHR21708:SF40">
    <property type="entry name" value="REDUCTASE FAMILY PROTEIN, PUTATIVE (AFU_ORTHOLOGUE AFUA_2G14497)-RELATED"/>
    <property type="match status" value="1"/>
</dbReference>
<dbReference type="RefSeq" id="XP_056555977.1">
    <property type="nucleotide sequence ID" value="XM_056697452.1"/>
</dbReference>
<name>A0A9W9SGC1_9EURO</name>
<dbReference type="GO" id="GO:0005737">
    <property type="term" value="C:cytoplasm"/>
    <property type="evidence" value="ECO:0007669"/>
    <property type="project" value="TreeGrafter"/>
</dbReference>
<evidence type="ECO:0000313" key="1">
    <source>
        <dbReference type="EMBL" id="KAJ5377114.1"/>
    </source>
</evidence>
<gene>
    <name evidence="1" type="ORF">N7496_004523</name>
</gene>
<dbReference type="Proteomes" id="UP001147782">
    <property type="component" value="Unassembled WGS sequence"/>
</dbReference>
<dbReference type="PANTHER" id="PTHR21708">
    <property type="entry name" value="PROBABLE 2-DEHYDROPANTOATE 2-REDUCTASE"/>
    <property type="match status" value="1"/>
</dbReference>